<name>A0A1F6G1E2_9BACT</name>
<gene>
    <name evidence="7" type="ORF">A3H16_02730</name>
</gene>
<accession>A0A1F6G1E2</accession>
<keyword evidence="2" id="KW-0274">FAD</keyword>
<dbReference type="EMBL" id="MFMQ01000029">
    <property type="protein sequence ID" value="OGG91920.1"/>
    <property type="molecule type" value="Genomic_DNA"/>
</dbReference>
<dbReference type="InterPro" id="IPR036188">
    <property type="entry name" value="FAD/NAD-bd_sf"/>
</dbReference>
<sequence>MEDVLIIGLGCAGYTAAIYTARYKLKTLIVGQEEGGMGMTAAEVGNWPGDIEVKGPELMERMKAHAMSFDSVTLKVAYVEKIERVTLSSAAAPRYDFARGACPERRRRARKITRDDTAARIEGSSATVFKVTMSGGETAEAKTVIFAMGSSKRHLGIPGEDRLSGRGVTYCATCDAFFYKGKDVAVIGGGDSAVEGAAIAAQVARKVYLVHRRNEFKAEPYWVDRVKAKGNIIMVLERNAVEILGEKKVEALKLDQPFEGSDQIKVDGVFIEVGSNPATDLAKQLGCELDKRGFLSVKADQGTNVKGVFGAGDVTNASNFFAQFATAAGEGAVAANSVFNYLQGN</sequence>
<evidence type="ECO:0000256" key="2">
    <source>
        <dbReference type="ARBA" id="ARBA00022827"/>
    </source>
</evidence>
<evidence type="ECO:0000256" key="3">
    <source>
        <dbReference type="ARBA" id="ARBA00023002"/>
    </source>
</evidence>
<feature type="domain" description="FAD/NAD(P)-binding" evidence="6">
    <location>
        <begin position="3"/>
        <end position="329"/>
    </location>
</feature>
<dbReference type="PROSITE" id="PS00573">
    <property type="entry name" value="PYRIDINE_REDOX_2"/>
    <property type="match status" value="1"/>
</dbReference>
<keyword evidence="4" id="KW-1015">Disulfide bond</keyword>
<dbReference type="PRINTS" id="PR00368">
    <property type="entry name" value="FADPNR"/>
</dbReference>
<organism evidence="7 8">
    <name type="scientific">Candidatus Kaiserbacteria bacterium RIFCSPLOWO2_12_FULL_53_8</name>
    <dbReference type="NCBI Taxonomy" id="1798529"/>
    <lineage>
        <taxon>Bacteria</taxon>
        <taxon>Candidatus Kaiseribacteriota</taxon>
    </lineage>
</organism>
<evidence type="ECO:0000256" key="5">
    <source>
        <dbReference type="ARBA" id="ARBA00023284"/>
    </source>
</evidence>
<dbReference type="Proteomes" id="UP000178601">
    <property type="component" value="Unassembled WGS sequence"/>
</dbReference>
<dbReference type="InterPro" id="IPR008255">
    <property type="entry name" value="Pyr_nucl-diS_OxRdtase_2_AS"/>
</dbReference>
<keyword evidence="5" id="KW-0676">Redox-active center</keyword>
<evidence type="ECO:0000313" key="8">
    <source>
        <dbReference type="Proteomes" id="UP000178601"/>
    </source>
</evidence>
<dbReference type="PANTHER" id="PTHR48105">
    <property type="entry name" value="THIOREDOXIN REDUCTASE 1-RELATED-RELATED"/>
    <property type="match status" value="1"/>
</dbReference>
<dbReference type="GO" id="GO:0016668">
    <property type="term" value="F:oxidoreductase activity, acting on a sulfur group of donors, NAD(P) as acceptor"/>
    <property type="evidence" value="ECO:0007669"/>
    <property type="project" value="UniProtKB-ARBA"/>
</dbReference>
<evidence type="ECO:0000256" key="4">
    <source>
        <dbReference type="ARBA" id="ARBA00023157"/>
    </source>
</evidence>
<dbReference type="SUPFAM" id="SSF51905">
    <property type="entry name" value="FAD/NAD(P)-binding domain"/>
    <property type="match status" value="1"/>
</dbReference>
<keyword evidence="3" id="KW-0560">Oxidoreductase</keyword>
<dbReference type="AlphaFoldDB" id="A0A1F6G1E2"/>
<evidence type="ECO:0000259" key="6">
    <source>
        <dbReference type="Pfam" id="PF07992"/>
    </source>
</evidence>
<dbReference type="PRINTS" id="PR00469">
    <property type="entry name" value="PNDRDTASEII"/>
</dbReference>
<protein>
    <recommendedName>
        <fullName evidence="6">FAD/NAD(P)-binding domain-containing protein</fullName>
    </recommendedName>
</protein>
<dbReference type="InterPro" id="IPR023753">
    <property type="entry name" value="FAD/NAD-binding_dom"/>
</dbReference>
<reference evidence="7 8" key="1">
    <citation type="journal article" date="2016" name="Nat. Commun.">
        <title>Thousands of microbial genomes shed light on interconnected biogeochemical processes in an aquifer system.</title>
        <authorList>
            <person name="Anantharaman K."/>
            <person name="Brown C.T."/>
            <person name="Hug L.A."/>
            <person name="Sharon I."/>
            <person name="Castelle C.J."/>
            <person name="Probst A.J."/>
            <person name="Thomas B.C."/>
            <person name="Singh A."/>
            <person name="Wilkins M.J."/>
            <person name="Karaoz U."/>
            <person name="Brodie E.L."/>
            <person name="Williams K.H."/>
            <person name="Hubbard S.S."/>
            <person name="Banfield J.F."/>
        </authorList>
    </citation>
    <scope>NUCLEOTIDE SEQUENCE [LARGE SCALE GENOMIC DNA]</scope>
</reference>
<evidence type="ECO:0000313" key="7">
    <source>
        <dbReference type="EMBL" id="OGG91920.1"/>
    </source>
</evidence>
<proteinExistence type="predicted"/>
<dbReference type="Gene3D" id="3.50.50.60">
    <property type="entry name" value="FAD/NAD(P)-binding domain"/>
    <property type="match status" value="3"/>
</dbReference>
<keyword evidence="1" id="KW-0285">Flavoprotein</keyword>
<dbReference type="InterPro" id="IPR050097">
    <property type="entry name" value="Ferredoxin-NADP_redctase_2"/>
</dbReference>
<dbReference type="Pfam" id="PF07992">
    <property type="entry name" value="Pyr_redox_2"/>
    <property type="match status" value="1"/>
</dbReference>
<evidence type="ECO:0000256" key="1">
    <source>
        <dbReference type="ARBA" id="ARBA00022630"/>
    </source>
</evidence>
<comment type="caution">
    <text evidence="7">The sequence shown here is derived from an EMBL/GenBank/DDBJ whole genome shotgun (WGS) entry which is preliminary data.</text>
</comment>